<proteinExistence type="predicted"/>
<reference evidence="1" key="2">
    <citation type="submission" date="2018-03" db="EMBL/GenBank/DDBJ databases">
        <title>The Triticum urartu genome reveals the dynamic nature of wheat genome evolution.</title>
        <authorList>
            <person name="Ling H."/>
            <person name="Ma B."/>
            <person name="Shi X."/>
            <person name="Liu H."/>
            <person name="Dong L."/>
            <person name="Sun H."/>
            <person name="Cao Y."/>
            <person name="Gao Q."/>
            <person name="Zheng S."/>
            <person name="Li Y."/>
            <person name="Yu Y."/>
            <person name="Du H."/>
            <person name="Qi M."/>
            <person name="Li Y."/>
            <person name="Yu H."/>
            <person name="Cui Y."/>
            <person name="Wang N."/>
            <person name="Chen C."/>
            <person name="Wu H."/>
            <person name="Zhao Y."/>
            <person name="Zhang J."/>
            <person name="Li Y."/>
            <person name="Zhou W."/>
            <person name="Zhang B."/>
            <person name="Hu W."/>
            <person name="Eijk M."/>
            <person name="Tang J."/>
            <person name="Witsenboer H."/>
            <person name="Zhao S."/>
            <person name="Li Z."/>
            <person name="Zhang A."/>
            <person name="Wang D."/>
            <person name="Liang C."/>
        </authorList>
    </citation>
    <scope>NUCLEOTIDE SEQUENCE [LARGE SCALE GENOMIC DNA]</scope>
    <source>
        <strain evidence="1">cv. G1812</strain>
    </source>
</reference>
<keyword evidence="2" id="KW-1185">Reference proteome</keyword>
<dbReference type="Proteomes" id="UP000015106">
    <property type="component" value="Chromosome 4"/>
</dbReference>
<sequence length="158" mass="16471">MLAMATTDTFFSSSSPLLLRSLLDMGVARYVGSTSPAMTTSTFSSHAAGAWSEATSLAPSVAEPSSWPRPALPSRYPDSFQYEQARMRRAKAMSPSIAARPPKRYGTGECHAECAAPAARGATAAFVAAAVALKPAPGLIVSALLVDMLLLSTGSKYV</sequence>
<dbReference type="EnsemblPlants" id="TuG1812G0400000777.01.T01">
    <property type="protein sequence ID" value="TuG1812G0400000777.01.T01.cds268861"/>
    <property type="gene ID" value="TuG1812G0400000777.01"/>
</dbReference>
<evidence type="ECO:0000313" key="1">
    <source>
        <dbReference type="EnsemblPlants" id="TuG1812G0400000777.01.T01.cds268861"/>
    </source>
</evidence>
<dbReference type="AlphaFoldDB" id="A0A8R7U550"/>
<dbReference type="Gramene" id="TuG1812G0400000777.01.T01">
    <property type="protein sequence ID" value="TuG1812G0400000777.01.T01.cds268861"/>
    <property type="gene ID" value="TuG1812G0400000777.01"/>
</dbReference>
<evidence type="ECO:0000313" key="2">
    <source>
        <dbReference type="Proteomes" id="UP000015106"/>
    </source>
</evidence>
<reference evidence="2" key="1">
    <citation type="journal article" date="2013" name="Nature">
        <title>Draft genome of the wheat A-genome progenitor Triticum urartu.</title>
        <authorList>
            <person name="Ling H.Q."/>
            <person name="Zhao S."/>
            <person name="Liu D."/>
            <person name="Wang J."/>
            <person name="Sun H."/>
            <person name="Zhang C."/>
            <person name="Fan H."/>
            <person name="Li D."/>
            <person name="Dong L."/>
            <person name="Tao Y."/>
            <person name="Gao C."/>
            <person name="Wu H."/>
            <person name="Li Y."/>
            <person name="Cui Y."/>
            <person name="Guo X."/>
            <person name="Zheng S."/>
            <person name="Wang B."/>
            <person name="Yu K."/>
            <person name="Liang Q."/>
            <person name="Yang W."/>
            <person name="Lou X."/>
            <person name="Chen J."/>
            <person name="Feng M."/>
            <person name="Jian J."/>
            <person name="Zhang X."/>
            <person name="Luo G."/>
            <person name="Jiang Y."/>
            <person name="Liu J."/>
            <person name="Wang Z."/>
            <person name="Sha Y."/>
            <person name="Zhang B."/>
            <person name="Wu H."/>
            <person name="Tang D."/>
            <person name="Shen Q."/>
            <person name="Xue P."/>
            <person name="Zou S."/>
            <person name="Wang X."/>
            <person name="Liu X."/>
            <person name="Wang F."/>
            <person name="Yang Y."/>
            <person name="An X."/>
            <person name="Dong Z."/>
            <person name="Zhang K."/>
            <person name="Zhang X."/>
            <person name="Luo M.C."/>
            <person name="Dvorak J."/>
            <person name="Tong Y."/>
            <person name="Wang J."/>
            <person name="Yang H."/>
            <person name="Li Z."/>
            <person name="Wang D."/>
            <person name="Zhang A."/>
            <person name="Wang J."/>
        </authorList>
    </citation>
    <scope>NUCLEOTIDE SEQUENCE</scope>
    <source>
        <strain evidence="2">cv. G1812</strain>
    </source>
</reference>
<organism evidence="1 2">
    <name type="scientific">Triticum urartu</name>
    <name type="common">Red wild einkorn</name>
    <name type="synonym">Crithodium urartu</name>
    <dbReference type="NCBI Taxonomy" id="4572"/>
    <lineage>
        <taxon>Eukaryota</taxon>
        <taxon>Viridiplantae</taxon>
        <taxon>Streptophyta</taxon>
        <taxon>Embryophyta</taxon>
        <taxon>Tracheophyta</taxon>
        <taxon>Spermatophyta</taxon>
        <taxon>Magnoliopsida</taxon>
        <taxon>Liliopsida</taxon>
        <taxon>Poales</taxon>
        <taxon>Poaceae</taxon>
        <taxon>BOP clade</taxon>
        <taxon>Pooideae</taxon>
        <taxon>Triticodae</taxon>
        <taxon>Triticeae</taxon>
        <taxon>Triticinae</taxon>
        <taxon>Triticum</taxon>
    </lineage>
</organism>
<name>A0A8R7U550_TRIUA</name>
<protein>
    <submittedName>
        <fullName evidence="1">Uncharacterized protein</fullName>
    </submittedName>
</protein>
<reference evidence="1" key="3">
    <citation type="submission" date="2022-06" db="UniProtKB">
        <authorList>
            <consortium name="EnsemblPlants"/>
        </authorList>
    </citation>
    <scope>IDENTIFICATION</scope>
</reference>
<accession>A0A8R7U550</accession>